<reference evidence="1 2" key="1">
    <citation type="submission" date="2019-05" db="EMBL/GenBank/DDBJ databases">
        <title>Another draft genome of Portunus trituberculatus and its Hox gene families provides insights of decapod evolution.</title>
        <authorList>
            <person name="Jeong J.-H."/>
            <person name="Song I."/>
            <person name="Kim S."/>
            <person name="Choi T."/>
            <person name="Kim D."/>
            <person name="Ryu S."/>
            <person name="Kim W."/>
        </authorList>
    </citation>
    <scope>NUCLEOTIDE SEQUENCE [LARGE SCALE GENOMIC DNA]</scope>
    <source>
        <tissue evidence="1">Muscle</tissue>
    </source>
</reference>
<gene>
    <name evidence="1" type="ORF">E2C01_098014</name>
</gene>
<accession>A0A5B7K048</accession>
<keyword evidence="2" id="KW-1185">Reference proteome</keyword>
<evidence type="ECO:0000313" key="1">
    <source>
        <dbReference type="EMBL" id="MPD02431.1"/>
    </source>
</evidence>
<organism evidence="1 2">
    <name type="scientific">Portunus trituberculatus</name>
    <name type="common">Swimming crab</name>
    <name type="synonym">Neptunus trituberculatus</name>
    <dbReference type="NCBI Taxonomy" id="210409"/>
    <lineage>
        <taxon>Eukaryota</taxon>
        <taxon>Metazoa</taxon>
        <taxon>Ecdysozoa</taxon>
        <taxon>Arthropoda</taxon>
        <taxon>Crustacea</taxon>
        <taxon>Multicrustacea</taxon>
        <taxon>Malacostraca</taxon>
        <taxon>Eumalacostraca</taxon>
        <taxon>Eucarida</taxon>
        <taxon>Decapoda</taxon>
        <taxon>Pleocyemata</taxon>
        <taxon>Brachyura</taxon>
        <taxon>Eubrachyura</taxon>
        <taxon>Portunoidea</taxon>
        <taxon>Portunidae</taxon>
        <taxon>Portuninae</taxon>
        <taxon>Portunus</taxon>
    </lineage>
</organism>
<dbReference type="EMBL" id="VSRR010131377">
    <property type="protein sequence ID" value="MPD02431.1"/>
    <property type="molecule type" value="Genomic_DNA"/>
</dbReference>
<proteinExistence type="predicted"/>
<protein>
    <submittedName>
        <fullName evidence="1">Uncharacterized protein</fullName>
    </submittedName>
</protein>
<comment type="caution">
    <text evidence="1">The sequence shown here is derived from an EMBL/GenBank/DDBJ whole genome shotgun (WGS) entry which is preliminary data.</text>
</comment>
<name>A0A5B7K048_PORTR</name>
<evidence type="ECO:0000313" key="2">
    <source>
        <dbReference type="Proteomes" id="UP000324222"/>
    </source>
</evidence>
<dbReference type="AlphaFoldDB" id="A0A5B7K048"/>
<dbReference type="Proteomes" id="UP000324222">
    <property type="component" value="Unassembled WGS sequence"/>
</dbReference>
<sequence>MKAARAAWKRSARESSHLRSLLATKDNTIASLISDYKQIYFAGAYASGDVQEARHVRR</sequence>